<organism evidence="1 2">
    <name type="scientific">Sphaerodactylus townsendi</name>
    <dbReference type="NCBI Taxonomy" id="933632"/>
    <lineage>
        <taxon>Eukaryota</taxon>
        <taxon>Metazoa</taxon>
        <taxon>Chordata</taxon>
        <taxon>Craniata</taxon>
        <taxon>Vertebrata</taxon>
        <taxon>Euteleostomi</taxon>
        <taxon>Lepidosauria</taxon>
        <taxon>Squamata</taxon>
        <taxon>Bifurcata</taxon>
        <taxon>Gekkota</taxon>
        <taxon>Sphaerodactylidae</taxon>
        <taxon>Sphaerodactylus</taxon>
    </lineage>
</organism>
<gene>
    <name evidence="1" type="ORF">K3G42_014042</name>
</gene>
<sequence>MKGWALSRTDGEAVAYSVMVLSPTPKVSKICLEGLPILCQVARKAHPNLEHSVSCSPGGHRGCQGGLPNGNRAEKRLLVNTFPTCQILLAAGCDIAVVLYLVLLTSSTESPK</sequence>
<comment type="caution">
    <text evidence="1">The sequence shown here is derived from an EMBL/GenBank/DDBJ whole genome shotgun (WGS) entry which is preliminary data.</text>
</comment>
<dbReference type="EMBL" id="CM037625">
    <property type="protein sequence ID" value="KAH7998242.1"/>
    <property type="molecule type" value="Genomic_DNA"/>
</dbReference>
<reference evidence="1" key="1">
    <citation type="submission" date="2021-08" db="EMBL/GenBank/DDBJ databases">
        <title>The first chromosome-level gecko genome reveals the dynamic sex chromosomes of Neotropical dwarf geckos (Sphaerodactylidae: Sphaerodactylus).</title>
        <authorList>
            <person name="Pinto B.J."/>
            <person name="Keating S.E."/>
            <person name="Gamble T."/>
        </authorList>
    </citation>
    <scope>NUCLEOTIDE SEQUENCE</scope>
    <source>
        <strain evidence="1">TG3544</strain>
    </source>
</reference>
<name>A0ACB8EZV3_9SAUR</name>
<proteinExistence type="predicted"/>
<accession>A0ACB8EZV3</accession>
<protein>
    <submittedName>
        <fullName evidence="1">Uncharacterized protein</fullName>
    </submittedName>
</protein>
<keyword evidence="2" id="KW-1185">Reference proteome</keyword>
<dbReference type="Proteomes" id="UP000827872">
    <property type="component" value="Linkage Group LG12"/>
</dbReference>
<evidence type="ECO:0000313" key="2">
    <source>
        <dbReference type="Proteomes" id="UP000827872"/>
    </source>
</evidence>
<evidence type="ECO:0000313" key="1">
    <source>
        <dbReference type="EMBL" id="KAH7998242.1"/>
    </source>
</evidence>